<keyword evidence="2" id="KW-1185">Reference proteome</keyword>
<dbReference type="OrthoDB" id="1350571at28211"/>
<dbReference type="Proteomes" id="UP000199150">
    <property type="component" value="Unassembled WGS sequence"/>
</dbReference>
<proteinExistence type="predicted"/>
<name>A0A1G4RLU2_9CAUL</name>
<dbReference type="RefSeq" id="WP_090647099.1">
    <property type="nucleotide sequence ID" value="NZ_CBCRYE010000006.1"/>
</dbReference>
<reference evidence="2" key="1">
    <citation type="submission" date="2016-10" db="EMBL/GenBank/DDBJ databases">
        <authorList>
            <person name="Varghese N."/>
            <person name="Submissions S."/>
        </authorList>
    </citation>
    <scope>NUCLEOTIDE SEQUENCE [LARGE SCALE GENOMIC DNA]</scope>
    <source>
        <strain evidence="2">CGMCC 1.3431</strain>
    </source>
</reference>
<sequence length="117" mass="13013">MNARTLFTEPDDLVAAELAGQLHHIITLTALEPCDIAAWLDKPITGYKQSRFAGIFQYRFRLTGLTPGEARRMTDRLATLPEVAGAQVEHVIFSESSARTDDKRLLSDYIGSHNTPL</sequence>
<evidence type="ECO:0000313" key="2">
    <source>
        <dbReference type="Proteomes" id="UP000199150"/>
    </source>
</evidence>
<gene>
    <name evidence="1" type="ORF">SAMN02927928_2002</name>
</gene>
<evidence type="ECO:0000313" key="1">
    <source>
        <dbReference type="EMBL" id="SCW57159.1"/>
    </source>
</evidence>
<dbReference type="AlphaFoldDB" id="A0A1G4RLU2"/>
<accession>A0A1G4RLU2</accession>
<protein>
    <submittedName>
        <fullName evidence="1">Uncharacterized protein</fullName>
    </submittedName>
</protein>
<dbReference type="EMBL" id="FMTS01000002">
    <property type="protein sequence ID" value="SCW57159.1"/>
    <property type="molecule type" value="Genomic_DNA"/>
</dbReference>
<organism evidence="1 2">
    <name type="scientific">Asticcacaulis taihuensis</name>
    <dbReference type="NCBI Taxonomy" id="260084"/>
    <lineage>
        <taxon>Bacteria</taxon>
        <taxon>Pseudomonadati</taxon>
        <taxon>Pseudomonadota</taxon>
        <taxon>Alphaproteobacteria</taxon>
        <taxon>Caulobacterales</taxon>
        <taxon>Caulobacteraceae</taxon>
        <taxon>Asticcacaulis</taxon>
    </lineage>
</organism>